<accession>A0A1G9N101</accession>
<reference evidence="3" key="1">
    <citation type="submission" date="2016-10" db="EMBL/GenBank/DDBJ databases">
        <authorList>
            <person name="Varghese N."/>
            <person name="Submissions S."/>
        </authorList>
    </citation>
    <scope>NUCLEOTIDE SEQUENCE [LARGE SCALE GENOMIC DNA]</scope>
    <source>
        <strain evidence="3">DSM 20632</strain>
    </source>
</reference>
<evidence type="ECO:0000256" key="1">
    <source>
        <dbReference type="SAM" id="Phobius"/>
    </source>
</evidence>
<keyword evidence="3" id="KW-1185">Reference proteome</keyword>
<dbReference type="EMBL" id="LT629700">
    <property type="protein sequence ID" value="SDL79931.1"/>
    <property type="molecule type" value="Genomic_DNA"/>
</dbReference>
<dbReference type="STRING" id="38302.SAMN04488535_0819"/>
<keyword evidence="1" id="KW-0472">Membrane</keyword>
<evidence type="ECO:0000313" key="3">
    <source>
        <dbReference type="Proteomes" id="UP000199350"/>
    </source>
</evidence>
<evidence type="ECO:0000313" key="2">
    <source>
        <dbReference type="EMBL" id="SDL79931.1"/>
    </source>
</evidence>
<evidence type="ECO:0008006" key="4">
    <source>
        <dbReference type="Google" id="ProtNLM"/>
    </source>
</evidence>
<dbReference type="AlphaFoldDB" id="A0A1G9N101"/>
<feature type="transmembrane region" description="Helical" evidence="1">
    <location>
        <begin position="62"/>
        <end position="80"/>
    </location>
</feature>
<name>A0A1G9N101_9CORY</name>
<keyword evidence="1" id="KW-0812">Transmembrane</keyword>
<gene>
    <name evidence="2" type="ORF">SAMN04488535_0819</name>
</gene>
<keyword evidence="1" id="KW-1133">Transmembrane helix</keyword>
<dbReference type="Pfam" id="PF10939">
    <property type="entry name" value="DUF2631"/>
    <property type="match status" value="1"/>
</dbReference>
<dbReference type="InterPro" id="IPR024341">
    <property type="entry name" value="DUF2631"/>
</dbReference>
<sequence length="159" mass="17754">MANHAKEKAPQVYNGVSEADVPSAKFGWSELSPGAVQIAGWISVAFLVAYNFGNHHGHVETIWLITLAVLIALGLILFAVRPRLNQVRTVTARNKPVGYQERDWAYDQRTLSGAYENLEDEHLRALNIDPSRVRHLRAANNPNSEILSAKRDITVTTER</sequence>
<dbReference type="Proteomes" id="UP000199350">
    <property type="component" value="Chromosome I"/>
</dbReference>
<proteinExistence type="predicted"/>
<dbReference type="RefSeq" id="WP_092149123.1">
    <property type="nucleotide sequence ID" value="NZ_LT629700.1"/>
</dbReference>
<dbReference type="OrthoDB" id="3401220at2"/>
<organism evidence="2 3">
    <name type="scientific">Corynebacterium mycetoides</name>
    <dbReference type="NCBI Taxonomy" id="38302"/>
    <lineage>
        <taxon>Bacteria</taxon>
        <taxon>Bacillati</taxon>
        <taxon>Actinomycetota</taxon>
        <taxon>Actinomycetes</taxon>
        <taxon>Mycobacteriales</taxon>
        <taxon>Corynebacteriaceae</taxon>
        <taxon>Corynebacterium</taxon>
    </lineage>
</organism>
<protein>
    <recommendedName>
        <fullName evidence="4">DUF2631 domain-containing protein</fullName>
    </recommendedName>
</protein>